<gene>
    <name evidence="1" type="ORF">NCTC10918_00623</name>
</gene>
<organism evidence="1 2">
    <name type="scientific">Rothia dentocariosa</name>
    <dbReference type="NCBI Taxonomy" id="2047"/>
    <lineage>
        <taxon>Bacteria</taxon>
        <taxon>Bacillati</taxon>
        <taxon>Actinomycetota</taxon>
        <taxon>Actinomycetes</taxon>
        <taxon>Micrococcales</taxon>
        <taxon>Micrococcaceae</taxon>
        <taxon>Rothia</taxon>
    </lineage>
</organism>
<dbReference type="InterPro" id="IPR055346">
    <property type="entry name" value="Fe-S_cluster_assembly_SufBD"/>
</dbReference>
<evidence type="ECO:0000313" key="2">
    <source>
        <dbReference type="Proteomes" id="UP000270988"/>
    </source>
</evidence>
<accession>A0A448UTZ2</accession>
<dbReference type="GO" id="GO:0016226">
    <property type="term" value="P:iron-sulfur cluster assembly"/>
    <property type="evidence" value="ECO:0007669"/>
    <property type="project" value="InterPro"/>
</dbReference>
<dbReference type="PANTHER" id="PTHR30508:SF1">
    <property type="entry name" value="UPF0051 PROTEIN ABCI8, CHLOROPLASTIC-RELATED"/>
    <property type="match status" value="1"/>
</dbReference>
<proteinExistence type="predicted"/>
<dbReference type="EMBL" id="LR134521">
    <property type="protein sequence ID" value="VEJ29365.1"/>
    <property type="molecule type" value="Genomic_DNA"/>
</dbReference>
<evidence type="ECO:0000313" key="1">
    <source>
        <dbReference type="EMBL" id="VEJ29365.1"/>
    </source>
</evidence>
<protein>
    <submittedName>
        <fullName evidence="1">Cysteine desulfurase activator complex subunit SufB</fullName>
    </submittedName>
</protein>
<reference evidence="1 2" key="1">
    <citation type="submission" date="2018-12" db="EMBL/GenBank/DDBJ databases">
        <authorList>
            <consortium name="Pathogen Informatics"/>
        </authorList>
    </citation>
    <scope>NUCLEOTIDE SEQUENCE [LARGE SCALE GENOMIC DNA]</scope>
    <source>
        <strain evidence="1 2">NCTC10918</strain>
    </source>
</reference>
<sequence length="119" mass="13429">MTEQVEQSANDTVISEILELNPELEGIGNYEYGWTDSDEAGQSAKRGLDEAVVRDISAKKNEPQWMLDMRLKALKFFERKPMPTWGQIFLTSISITSNTSCVLPKVRLSLGKSFLKIFA</sequence>
<dbReference type="SUPFAM" id="SSF101960">
    <property type="entry name" value="Stabilizer of iron transporter SufD"/>
    <property type="match status" value="1"/>
</dbReference>
<dbReference type="InterPro" id="IPR037284">
    <property type="entry name" value="SUF_FeS_clus_asmbl_SufBD_sf"/>
</dbReference>
<dbReference type="PANTHER" id="PTHR30508">
    <property type="entry name" value="FES CLUSTER ASSEMBLY PROTEIN SUF"/>
    <property type="match status" value="1"/>
</dbReference>
<dbReference type="AlphaFoldDB" id="A0A448UTZ2"/>
<name>A0A448UTZ2_9MICC</name>
<dbReference type="Proteomes" id="UP000270988">
    <property type="component" value="Chromosome"/>
</dbReference>